<dbReference type="CDD" id="cd00165">
    <property type="entry name" value="S4"/>
    <property type="match status" value="1"/>
</dbReference>
<comment type="caution">
    <text evidence="3">The sequence shown here is derived from an EMBL/GenBank/DDBJ whole genome shotgun (WGS) entry which is preliminary data.</text>
</comment>
<evidence type="ECO:0000259" key="2">
    <source>
        <dbReference type="SMART" id="SM00363"/>
    </source>
</evidence>
<dbReference type="PROSITE" id="PS50889">
    <property type="entry name" value="S4"/>
    <property type="match status" value="1"/>
</dbReference>
<dbReference type="RefSeq" id="WP_089799429.1">
    <property type="nucleotide sequence ID" value="NZ_BJYE01000002.1"/>
</dbReference>
<keyword evidence="4" id="KW-1185">Reference proteome</keyword>
<evidence type="ECO:0000313" key="3">
    <source>
        <dbReference type="EMBL" id="GEN55711.1"/>
    </source>
</evidence>
<dbReference type="EMBL" id="BJYE01000002">
    <property type="protein sequence ID" value="GEN55711.1"/>
    <property type="molecule type" value="Genomic_DNA"/>
</dbReference>
<evidence type="ECO:0000313" key="4">
    <source>
        <dbReference type="Proteomes" id="UP000321400"/>
    </source>
</evidence>
<name>A0A511WYP8_9BACI</name>
<accession>A0A511WYP8</accession>
<dbReference type="SUPFAM" id="SSF55174">
    <property type="entry name" value="Alpha-L RNA-binding motif"/>
    <property type="match status" value="1"/>
</dbReference>
<organism evidence="3 4">
    <name type="scientific">Halolactibacillus alkaliphilus</name>
    <dbReference type="NCBI Taxonomy" id="442899"/>
    <lineage>
        <taxon>Bacteria</taxon>
        <taxon>Bacillati</taxon>
        <taxon>Bacillota</taxon>
        <taxon>Bacilli</taxon>
        <taxon>Bacillales</taxon>
        <taxon>Bacillaceae</taxon>
        <taxon>Halolactibacillus</taxon>
    </lineage>
</organism>
<sequence length="260" mass="30564">MDIYQHFRPEERTFVDLILDLRDQVDRQFITKYTDFLDPRESYILESIIGEDERFKVHVLLEDKKTERTMYALSPYYEQLNDTDFPVQLLEATYPTKFVELKHPDILGSFMSLGIDRKKLGDLVINADSGTIQLLVHRDIASFVVEHLTQIKRANVRFEKALIQMFEPGVSTWVTHQTTVSSLRLDVLVKEIYKMSRSDAKMLIEREHVKVNFKIIDSPAFNVEPSDLISVRKKGRARLQSIEGQTKKEKWRILYKRLVQ</sequence>
<proteinExistence type="predicted"/>
<dbReference type="OrthoDB" id="9812787at2"/>
<dbReference type="Pfam" id="PF01479">
    <property type="entry name" value="S4"/>
    <property type="match status" value="1"/>
</dbReference>
<dbReference type="Pfam" id="PF17774">
    <property type="entry name" value="YlmH_RBD"/>
    <property type="match status" value="1"/>
</dbReference>
<keyword evidence="1" id="KW-0694">RNA-binding</keyword>
<dbReference type="Gene3D" id="3.30.70.330">
    <property type="match status" value="1"/>
</dbReference>
<dbReference type="STRING" id="442899.SAMN05720591_10238"/>
<dbReference type="Gene3D" id="3.10.290.10">
    <property type="entry name" value="RNA-binding S4 domain"/>
    <property type="match status" value="1"/>
</dbReference>
<dbReference type="Gene3D" id="3.30.1370.160">
    <property type="match status" value="1"/>
</dbReference>
<protein>
    <submittedName>
        <fullName evidence="3">S4 RNA-binding protein</fullName>
    </submittedName>
</protein>
<dbReference type="InterPro" id="IPR012677">
    <property type="entry name" value="Nucleotide-bd_a/b_plait_sf"/>
</dbReference>
<evidence type="ECO:0000256" key="1">
    <source>
        <dbReference type="PROSITE-ProRule" id="PRU00182"/>
    </source>
</evidence>
<gene>
    <name evidence="3" type="ORF">HAL01_01750</name>
</gene>
<dbReference type="InterPro" id="IPR040591">
    <property type="entry name" value="RqcP2_RBD"/>
</dbReference>
<dbReference type="InterPro" id="IPR002942">
    <property type="entry name" value="S4_RNA-bd"/>
</dbReference>
<feature type="domain" description="RNA-binding S4" evidence="2">
    <location>
        <begin position="183"/>
        <end position="242"/>
    </location>
</feature>
<dbReference type="AlphaFoldDB" id="A0A511WYP8"/>
<reference evidence="3 4" key="1">
    <citation type="submission" date="2019-07" db="EMBL/GenBank/DDBJ databases">
        <title>Whole genome shotgun sequence of Halolactibacillus alkaliphilus NBRC 103919.</title>
        <authorList>
            <person name="Hosoyama A."/>
            <person name="Uohara A."/>
            <person name="Ohji S."/>
            <person name="Ichikawa N."/>
        </authorList>
    </citation>
    <scope>NUCLEOTIDE SEQUENCE [LARGE SCALE GENOMIC DNA]</scope>
    <source>
        <strain evidence="3 4">NBRC 103919</strain>
    </source>
</reference>
<dbReference type="GO" id="GO:0003723">
    <property type="term" value="F:RNA binding"/>
    <property type="evidence" value="ECO:0007669"/>
    <property type="project" value="UniProtKB-KW"/>
</dbReference>
<dbReference type="Proteomes" id="UP000321400">
    <property type="component" value="Unassembled WGS sequence"/>
</dbReference>
<dbReference type="SMART" id="SM00363">
    <property type="entry name" value="S4"/>
    <property type="match status" value="1"/>
</dbReference>
<dbReference type="InterPro" id="IPR036986">
    <property type="entry name" value="S4_RNA-bd_sf"/>
</dbReference>